<keyword evidence="2" id="KW-1185">Reference proteome</keyword>
<name>A0A081NXN6_9BACL</name>
<organism evidence="1 2">
    <name type="scientific">Paenibacillus tyrfis</name>
    <dbReference type="NCBI Taxonomy" id="1501230"/>
    <lineage>
        <taxon>Bacteria</taxon>
        <taxon>Bacillati</taxon>
        <taxon>Bacillota</taxon>
        <taxon>Bacilli</taxon>
        <taxon>Bacillales</taxon>
        <taxon>Paenibacillaceae</taxon>
        <taxon>Paenibacillus</taxon>
    </lineage>
</organism>
<proteinExistence type="predicted"/>
<dbReference type="AlphaFoldDB" id="A0A081NXN6"/>
<dbReference type="EMBL" id="JNVM01000024">
    <property type="protein sequence ID" value="KEQ23209.1"/>
    <property type="molecule type" value="Genomic_DNA"/>
</dbReference>
<dbReference type="Proteomes" id="UP000028123">
    <property type="component" value="Unassembled WGS sequence"/>
</dbReference>
<accession>A0A081NXN6</accession>
<dbReference type="OrthoDB" id="2666319at2"/>
<dbReference type="RefSeq" id="WP_036689312.1">
    <property type="nucleotide sequence ID" value="NZ_JNVM01000024.1"/>
</dbReference>
<dbReference type="Pfam" id="PF14122">
    <property type="entry name" value="YokU"/>
    <property type="match status" value="1"/>
</dbReference>
<evidence type="ECO:0000313" key="1">
    <source>
        <dbReference type="EMBL" id="KEQ23209.1"/>
    </source>
</evidence>
<reference evidence="1 2" key="1">
    <citation type="submission" date="2014-06" db="EMBL/GenBank/DDBJ databases">
        <title>Draft genome sequence of Paenibacillus sp. MSt1.</title>
        <authorList>
            <person name="Aw Y.K."/>
            <person name="Ong K.S."/>
            <person name="Gan H.M."/>
            <person name="Lee S.M."/>
        </authorList>
    </citation>
    <scope>NUCLEOTIDE SEQUENCE [LARGE SCALE GENOMIC DNA]</scope>
    <source>
        <strain evidence="1 2">MSt1</strain>
    </source>
</reference>
<sequence length="88" mass="10060">MKCMWCDAEPIRESVKDCYWVAPDGKTAVQILEAPALDCPNCGQYVTESMSQRIEEALYLNDFFALGSKFRYEELINAPRINKFSNKG</sequence>
<protein>
    <recommendedName>
        <fullName evidence="3">YokU family protein</fullName>
    </recommendedName>
</protein>
<dbReference type="InterPro" id="IPR022451">
    <property type="entry name" value="CHP03829_YokU"/>
</dbReference>
<gene>
    <name evidence="1" type="ORF">ET33_17795</name>
</gene>
<dbReference type="eggNOG" id="ENOG50331PD">
    <property type="taxonomic scope" value="Bacteria"/>
</dbReference>
<evidence type="ECO:0000313" key="2">
    <source>
        <dbReference type="Proteomes" id="UP000028123"/>
    </source>
</evidence>
<evidence type="ECO:0008006" key="3">
    <source>
        <dbReference type="Google" id="ProtNLM"/>
    </source>
</evidence>
<dbReference type="CDD" id="cd12870">
    <property type="entry name" value="MqsA"/>
    <property type="match status" value="1"/>
</dbReference>
<comment type="caution">
    <text evidence="1">The sequence shown here is derived from an EMBL/GenBank/DDBJ whole genome shotgun (WGS) entry which is preliminary data.</text>
</comment>